<protein>
    <submittedName>
        <fullName evidence="2">Uncharacterized protein</fullName>
    </submittedName>
</protein>
<dbReference type="EMBL" id="NAJO01000013">
    <property type="protein sequence ID" value="OQO08007.1"/>
    <property type="molecule type" value="Genomic_DNA"/>
</dbReference>
<feature type="compositionally biased region" description="Basic residues" evidence="1">
    <location>
        <begin position="62"/>
        <end position="71"/>
    </location>
</feature>
<dbReference type="AlphaFoldDB" id="A0A1V8T9C3"/>
<organism evidence="2 3">
    <name type="scientific">Cryoendolithus antarcticus</name>
    <dbReference type="NCBI Taxonomy" id="1507870"/>
    <lineage>
        <taxon>Eukaryota</taxon>
        <taxon>Fungi</taxon>
        <taxon>Dikarya</taxon>
        <taxon>Ascomycota</taxon>
        <taxon>Pezizomycotina</taxon>
        <taxon>Dothideomycetes</taxon>
        <taxon>Dothideomycetidae</taxon>
        <taxon>Cladosporiales</taxon>
        <taxon>Cladosporiaceae</taxon>
        <taxon>Cryoendolithus</taxon>
    </lineage>
</organism>
<dbReference type="InParanoid" id="A0A1V8T9C3"/>
<name>A0A1V8T9C3_9PEZI</name>
<feature type="compositionally biased region" description="Acidic residues" evidence="1">
    <location>
        <begin position="76"/>
        <end position="87"/>
    </location>
</feature>
<evidence type="ECO:0000256" key="1">
    <source>
        <dbReference type="SAM" id="MobiDB-lite"/>
    </source>
</evidence>
<sequence>MVTLSLNFAPQEDFASIDNHSESVGLLSEPGSSGKQRAKRTSVLRKTSRSDSDSDEYGSPPRLRKKLHRSVGRPESEDDDGEEEEELCAYNHLDTSTETSDHTSDKTSKDDHEDHHAPITPTPLPQIIVTDVDRSPTSIRGDINYLIAIKPNPGSGSGSSLCAQDPFVASRLASVAMALARVGHVKQAWPVFARSYAEASEEDDDLNVAPKLLMEVAKVLDEHEETIEYAIQLKLAVSRWEGNGIFPTAYRWINGEYRETRRRAIRRGV</sequence>
<accession>A0A1V8T9C3</accession>
<proteinExistence type="predicted"/>
<evidence type="ECO:0000313" key="3">
    <source>
        <dbReference type="Proteomes" id="UP000192596"/>
    </source>
</evidence>
<feature type="region of interest" description="Disordered" evidence="1">
    <location>
        <begin position="1"/>
        <end position="129"/>
    </location>
</feature>
<reference evidence="3" key="1">
    <citation type="submission" date="2017-03" db="EMBL/GenBank/DDBJ databases">
        <title>Genomes of endolithic fungi from Antarctica.</title>
        <authorList>
            <person name="Coleine C."/>
            <person name="Masonjones S."/>
            <person name="Stajich J.E."/>
        </authorList>
    </citation>
    <scope>NUCLEOTIDE SEQUENCE [LARGE SCALE GENOMIC DNA]</scope>
    <source>
        <strain evidence="3">CCFEE 5527</strain>
    </source>
</reference>
<evidence type="ECO:0000313" key="2">
    <source>
        <dbReference type="EMBL" id="OQO08007.1"/>
    </source>
</evidence>
<feature type="compositionally biased region" description="Basic and acidic residues" evidence="1">
    <location>
        <begin position="99"/>
        <end position="117"/>
    </location>
</feature>
<keyword evidence="3" id="KW-1185">Reference proteome</keyword>
<feature type="compositionally biased region" description="Basic residues" evidence="1">
    <location>
        <begin position="36"/>
        <end position="47"/>
    </location>
</feature>
<gene>
    <name evidence="2" type="ORF">B0A48_06800</name>
</gene>
<dbReference type="Proteomes" id="UP000192596">
    <property type="component" value="Unassembled WGS sequence"/>
</dbReference>
<comment type="caution">
    <text evidence="2">The sequence shown here is derived from an EMBL/GenBank/DDBJ whole genome shotgun (WGS) entry which is preliminary data.</text>
</comment>